<sequence length="108" mass="12141">MISVITPVYNGESFIESCIKIVIEQNCGDVEHIIVDGGSQDGTVTIIKQYAEKYPHIRWISEADQGQSDAMNKGLDMAKGNIISFLNVDDYYEPLVLNKIQKFFNNLP</sequence>
<accession>T2IEL6</accession>
<dbReference type="RefSeq" id="WP_021831094.1">
    <property type="nucleotide sequence ID" value="NZ_CAQK01000566.1"/>
</dbReference>
<comment type="caution">
    <text evidence="2">The sequence shown here is derived from an EMBL/GenBank/DDBJ whole genome shotgun (WGS) entry which is preliminary data.</text>
</comment>
<gene>
    <name evidence="2" type="ORF">CWATWH8502_2507</name>
</gene>
<name>T2IEL6_CROWT</name>
<dbReference type="Pfam" id="PF00535">
    <property type="entry name" value="Glycos_transf_2"/>
    <property type="match status" value="1"/>
</dbReference>
<dbReference type="InterPro" id="IPR001173">
    <property type="entry name" value="Glyco_trans_2-like"/>
</dbReference>
<evidence type="ECO:0000259" key="1">
    <source>
        <dbReference type="Pfam" id="PF00535"/>
    </source>
</evidence>
<dbReference type="Proteomes" id="UP000018348">
    <property type="component" value="Unassembled WGS sequence"/>
</dbReference>
<protein>
    <submittedName>
        <fullName evidence="2">Glycosyl transferase, family 2</fullName>
    </submittedName>
</protein>
<evidence type="ECO:0000313" key="2">
    <source>
        <dbReference type="EMBL" id="CCQ51981.1"/>
    </source>
</evidence>
<dbReference type="PANTHER" id="PTHR22916:SF65">
    <property type="entry name" value="SLR1065 PROTEIN"/>
    <property type="match status" value="1"/>
</dbReference>
<organism evidence="2 3">
    <name type="scientific">Crocosphaera watsonii WH 8502</name>
    <dbReference type="NCBI Taxonomy" id="423474"/>
    <lineage>
        <taxon>Bacteria</taxon>
        <taxon>Bacillati</taxon>
        <taxon>Cyanobacteriota</taxon>
        <taxon>Cyanophyceae</taxon>
        <taxon>Oscillatoriophycideae</taxon>
        <taxon>Chroococcales</taxon>
        <taxon>Aphanothecaceae</taxon>
        <taxon>Crocosphaera</taxon>
    </lineage>
</organism>
<dbReference type="EMBL" id="CAQK01000566">
    <property type="protein sequence ID" value="CCQ51981.1"/>
    <property type="molecule type" value="Genomic_DNA"/>
</dbReference>
<feature type="domain" description="Glycosyltransferase 2-like" evidence="1">
    <location>
        <begin position="3"/>
        <end position="106"/>
    </location>
</feature>
<keyword evidence="2" id="KW-0808">Transferase</keyword>
<reference evidence="2 3" key="1">
    <citation type="submission" date="2013-01" db="EMBL/GenBank/DDBJ databases">
        <authorList>
            <person name="Bench S."/>
        </authorList>
    </citation>
    <scope>NUCLEOTIDE SEQUENCE [LARGE SCALE GENOMIC DNA]</scope>
    <source>
        <strain evidence="2 3">WH 8502</strain>
    </source>
</reference>
<dbReference type="PANTHER" id="PTHR22916">
    <property type="entry name" value="GLYCOSYLTRANSFERASE"/>
    <property type="match status" value="1"/>
</dbReference>
<dbReference type="Gene3D" id="3.90.550.10">
    <property type="entry name" value="Spore Coat Polysaccharide Biosynthesis Protein SpsA, Chain A"/>
    <property type="match status" value="1"/>
</dbReference>
<evidence type="ECO:0000313" key="3">
    <source>
        <dbReference type="Proteomes" id="UP000018348"/>
    </source>
</evidence>
<dbReference type="InterPro" id="IPR029044">
    <property type="entry name" value="Nucleotide-diphossugar_trans"/>
</dbReference>
<dbReference type="GO" id="GO:0016740">
    <property type="term" value="F:transferase activity"/>
    <property type="evidence" value="ECO:0007669"/>
    <property type="project" value="UniProtKB-KW"/>
</dbReference>
<reference evidence="2 3" key="2">
    <citation type="submission" date="2013-09" db="EMBL/GenBank/DDBJ databases">
        <title>Whole genome comparison of six Crocosphaera watsonii strains with differing phenotypes.</title>
        <authorList>
            <person name="Bench S.R."/>
            <person name="Heller P."/>
            <person name="Frank I."/>
            <person name="Arciniega M."/>
            <person name="Shilova I.N."/>
            <person name="Zehr J.P."/>
        </authorList>
    </citation>
    <scope>NUCLEOTIDE SEQUENCE [LARGE SCALE GENOMIC DNA]</scope>
    <source>
        <strain evidence="2 3">WH 8502</strain>
    </source>
</reference>
<proteinExistence type="predicted"/>
<dbReference type="AlphaFoldDB" id="T2IEL6"/>
<dbReference type="SUPFAM" id="SSF53448">
    <property type="entry name" value="Nucleotide-diphospho-sugar transferases"/>
    <property type="match status" value="1"/>
</dbReference>